<keyword evidence="16" id="KW-1185">Reference proteome</keyword>
<dbReference type="PROSITE" id="PS51147">
    <property type="entry name" value="PFTA"/>
    <property type="match status" value="4"/>
</dbReference>
<dbReference type="GO" id="GO:0004662">
    <property type="term" value="F:CAAX-protein geranylgeranyltransferase activity"/>
    <property type="evidence" value="ECO:0007669"/>
    <property type="project" value="UniProtKB-EC"/>
</dbReference>
<feature type="compositionally biased region" description="Polar residues" evidence="14">
    <location>
        <begin position="1"/>
        <end position="10"/>
    </location>
</feature>
<dbReference type="Proteomes" id="UP000324632">
    <property type="component" value="Chromosome 17"/>
</dbReference>
<evidence type="ECO:0000313" key="16">
    <source>
        <dbReference type="Proteomes" id="UP000324632"/>
    </source>
</evidence>
<evidence type="ECO:0000256" key="10">
    <source>
        <dbReference type="ARBA" id="ARBA00041392"/>
    </source>
</evidence>
<gene>
    <name evidence="15" type="ORF">E1301_Tti022644</name>
</gene>
<evidence type="ECO:0000256" key="9">
    <source>
        <dbReference type="ARBA" id="ARBA00040965"/>
    </source>
</evidence>
<dbReference type="EC" id="2.5.1.59" evidence="3"/>
<organism evidence="15 16">
    <name type="scientific">Triplophysa tibetana</name>
    <dbReference type="NCBI Taxonomy" id="1572043"/>
    <lineage>
        <taxon>Eukaryota</taxon>
        <taxon>Metazoa</taxon>
        <taxon>Chordata</taxon>
        <taxon>Craniata</taxon>
        <taxon>Vertebrata</taxon>
        <taxon>Euteleostomi</taxon>
        <taxon>Actinopterygii</taxon>
        <taxon>Neopterygii</taxon>
        <taxon>Teleostei</taxon>
        <taxon>Ostariophysi</taxon>
        <taxon>Cypriniformes</taxon>
        <taxon>Nemacheilidae</taxon>
        <taxon>Triplophysa</taxon>
    </lineage>
</organism>
<evidence type="ECO:0000256" key="4">
    <source>
        <dbReference type="ARBA" id="ARBA00012702"/>
    </source>
</evidence>
<dbReference type="InterPro" id="IPR002088">
    <property type="entry name" value="Prenyl_trans_a"/>
</dbReference>
<dbReference type="PANTHER" id="PTHR11129">
    <property type="entry name" value="PROTEIN FARNESYLTRANSFERASE ALPHA SUBUNIT/RAB GERANYLGERANYL TRANSFERASE ALPHA SUBUNIT"/>
    <property type="match status" value="1"/>
</dbReference>
<keyword evidence="7" id="KW-0677">Repeat</keyword>
<dbReference type="EMBL" id="SOYY01000017">
    <property type="protein sequence ID" value="KAA0709785.1"/>
    <property type="molecule type" value="Genomic_DNA"/>
</dbReference>
<evidence type="ECO:0000256" key="8">
    <source>
        <dbReference type="ARBA" id="ARBA00022842"/>
    </source>
</evidence>
<evidence type="ECO:0000256" key="14">
    <source>
        <dbReference type="SAM" id="MobiDB-lite"/>
    </source>
</evidence>
<keyword evidence="5" id="KW-0637">Prenyltransferase</keyword>
<evidence type="ECO:0000256" key="1">
    <source>
        <dbReference type="ARBA" id="ARBA00001946"/>
    </source>
</evidence>
<comment type="caution">
    <text evidence="15">The sequence shown here is derived from an EMBL/GenBank/DDBJ whole genome shotgun (WGS) entry which is preliminary data.</text>
</comment>
<dbReference type="AlphaFoldDB" id="A0A5A9NKI3"/>
<comment type="similarity">
    <text evidence="2">Belongs to the protein prenyltransferase subunit alpha family.</text>
</comment>
<protein>
    <recommendedName>
        <fullName evidence="9">Protein farnesyltransferase/geranylgeranyltransferase type-1 subunit alpha</fullName>
        <ecNumber evidence="4">2.5.1.58</ecNumber>
        <ecNumber evidence="3">2.5.1.59</ecNumber>
    </recommendedName>
    <alternativeName>
        <fullName evidence="12">CAAX farnesyltransferase subunit alpha</fullName>
    </alternativeName>
    <alternativeName>
        <fullName evidence="11">FTase-alpha</fullName>
    </alternativeName>
    <alternativeName>
        <fullName evidence="10">Ras proteins prenyltransferase subunit alpha</fullName>
    </alternativeName>
    <alternativeName>
        <fullName evidence="13">Type I protein geranyl-geranyltransferase subunit alpha</fullName>
    </alternativeName>
</protein>
<evidence type="ECO:0000256" key="2">
    <source>
        <dbReference type="ARBA" id="ARBA00006734"/>
    </source>
</evidence>
<keyword evidence="8" id="KW-0460">Magnesium</keyword>
<reference evidence="15 16" key="1">
    <citation type="journal article" date="2019" name="Mol. Ecol. Resour.">
        <title>Chromosome-level genome assembly of Triplophysa tibetana, a fish adapted to the harsh high-altitude environment of the Tibetan Plateau.</title>
        <authorList>
            <person name="Yang X."/>
            <person name="Liu H."/>
            <person name="Ma Z."/>
            <person name="Zou Y."/>
            <person name="Zou M."/>
            <person name="Mao Y."/>
            <person name="Li X."/>
            <person name="Wang H."/>
            <person name="Chen T."/>
            <person name="Wang W."/>
            <person name="Yang R."/>
        </authorList>
    </citation>
    <scope>NUCLEOTIDE SEQUENCE [LARGE SCALE GENOMIC DNA]</scope>
    <source>
        <strain evidence="15">TTIB1903HZAU</strain>
        <tissue evidence="15">Muscle</tissue>
    </source>
</reference>
<evidence type="ECO:0000256" key="6">
    <source>
        <dbReference type="ARBA" id="ARBA00022679"/>
    </source>
</evidence>
<feature type="compositionally biased region" description="Acidic residues" evidence="14">
    <location>
        <begin position="19"/>
        <end position="31"/>
    </location>
</feature>
<evidence type="ECO:0000256" key="12">
    <source>
        <dbReference type="ARBA" id="ARBA00043086"/>
    </source>
</evidence>
<accession>A0A5A9NKI3</accession>
<evidence type="ECO:0000256" key="5">
    <source>
        <dbReference type="ARBA" id="ARBA00022602"/>
    </source>
</evidence>
<proteinExistence type="inferred from homology"/>
<dbReference type="GO" id="GO:0004660">
    <property type="term" value="F:protein farnesyltransferase activity"/>
    <property type="evidence" value="ECO:0007669"/>
    <property type="project" value="UniProtKB-EC"/>
</dbReference>
<feature type="region of interest" description="Disordered" evidence="14">
    <location>
        <begin position="326"/>
        <end position="353"/>
    </location>
</feature>
<dbReference type="SUPFAM" id="SSF48439">
    <property type="entry name" value="Protein prenylyltransferase"/>
    <property type="match status" value="1"/>
</dbReference>
<keyword evidence="6 15" id="KW-0808">Transferase</keyword>
<dbReference type="Gene3D" id="1.25.40.120">
    <property type="entry name" value="Protein prenylyltransferase"/>
    <property type="match status" value="1"/>
</dbReference>
<name>A0A5A9NKI3_9TELE</name>
<evidence type="ECO:0000256" key="11">
    <source>
        <dbReference type="ARBA" id="ARBA00042436"/>
    </source>
</evidence>
<feature type="region of interest" description="Disordered" evidence="14">
    <location>
        <begin position="1"/>
        <end position="31"/>
    </location>
</feature>
<dbReference type="EC" id="2.5.1.58" evidence="4"/>
<comment type="cofactor">
    <cofactor evidence="1">
        <name>Mg(2+)</name>
        <dbReference type="ChEBI" id="CHEBI:18420"/>
    </cofactor>
</comment>
<evidence type="ECO:0000256" key="3">
    <source>
        <dbReference type="ARBA" id="ARBA00012700"/>
    </source>
</evidence>
<sequence>MSSVEEMSNSVREDLKEEGGEEENVEEEMEMDFEEHVKGACLLYKDRQEWADLDPVPQDDGPNPVVKIAYSEKFTDVFDMFRALLKKDERSERALALTDEAIDLNAANYTVWHYRRVLLQALGKDLREEMKYITAIIEDQPKNYQVWHHRRMVVEWLHDPAEELQFVAEILSQDAKNYHAWQHRQWVIQEFKLWDGELEYVEELLEDDVRNNSAWNQRHYVISHTSGYSDPAVLDREVQILQDRGLSSYPGLLERVTEIQDSFGSPYLSAFLVDLYEDALETNNSSSNQQETLKKALELCKLLAEEKDTIRREYWNYIGRSLQNAYGSEDSAPCSSDPPPSSSHQSVDEISDP</sequence>
<evidence type="ECO:0000256" key="13">
    <source>
        <dbReference type="ARBA" id="ARBA00043219"/>
    </source>
</evidence>
<dbReference type="GO" id="GO:0005953">
    <property type="term" value="C:CAAX-protein geranylgeranyltransferase complex"/>
    <property type="evidence" value="ECO:0007669"/>
    <property type="project" value="TreeGrafter"/>
</dbReference>
<dbReference type="Pfam" id="PF01239">
    <property type="entry name" value="PPTA"/>
    <property type="match status" value="4"/>
</dbReference>
<evidence type="ECO:0000256" key="7">
    <source>
        <dbReference type="ARBA" id="ARBA00022737"/>
    </source>
</evidence>
<dbReference type="GO" id="GO:0005965">
    <property type="term" value="C:protein farnesyltransferase complex"/>
    <property type="evidence" value="ECO:0007669"/>
    <property type="project" value="TreeGrafter"/>
</dbReference>
<dbReference type="PANTHER" id="PTHR11129:SF1">
    <property type="entry name" value="PROTEIN FARNESYLTRANSFERASE_GERANYLGERANYLTRANSFERASE TYPE-1 SUBUNIT ALPHA"/>
    <property type="match status" value="1"/>
</dbReference>
<evidence type="ECO:0000313" key="15">
    <source>
        <dbReference type="EMBL" id="KAA0709785.1"/>
    </source>
</evidence>